<dbReference type="Gene3D" id="3.30.460.10">
    <property type="entry name" value="Beta Polymerase, domain 2"/>
    <property type="match status" value="1"/>
</dbReference>
<dbReference type="EC" id="3.1.7.2" evidence="2"/>
<dbReference type="InterPro" id="IPR012675">
    <property type="entry name" value="Beta-grasp_dom_sf"/>
</dbReference>
<dbReference type="Pfam" id="PF04607">
    <property type="entry name" value="RelA_SpoT"/>
    <property type="match status" value="1"/>
</dbReference>
<dbReference type="Pfam" id="PF13328">
    <property type="entry name" value="HD_4"/>
    <property type="match status" value="1"/>
</dbReference>
<dbReference type="STRING" id="56780.SYN_01901"/>
<keyword evidence="3" id="KW-1185">Reference proteome</keyword>
<reference evidence="2 3" key="1">
    <citation type="journal article" date="2007" name="Proc. Natl. Acad. Sci. U.S.A.">
        <title>The genome of Syntrophus aciditrophicus: life at the thermodynamic limit of microbial growth.</title>
        <authorList>
            <person name="McInerney M.J."/>
            <person name="Rohlin L."/>
            <person name="Mouttaki H."/>
            <person name="Kim U."/>
            <person name="Krupp R.S."/>
            <person name="Rios-Hernandez L."/>
            <person name="Sieber J."/>
            <person name="Struchtemeyer C.G."/>
            <person name="Bhattacharyya A."/>
            <person name="Campbell J.W."/>
            <person name="Gunsalus R.P."/>
        </authorList>
    </citation>
    <scope>NUCLEOTIDE SEQUENCE [LARGE SCALE GENOMIC DNA]</scope>
    <source>
        <strain evidence="2 3">SB</strain>
    </source>
</reference>
<dbReference type="Gene3D" id="1.10.3210.10">
    <property type="entry name" value="Hypothetical protein af1432"/>
    <property type="match status" value="1"/>
</dbReference>
<dbReference type="InterPro" id="IPR007685">
    <property type="entry name" value="RelA_SpoT"/>
</dbReference>
<evidence type="ECO:0000259" key="1">
    <source>
        <dbReference type="SMART" id="SM00954"/>
    </source>
</evidence>
<dbReference type="KEGG" id="sat:SYN_01901"/>
<accession>Q2LU33</accession>
<dbReference type="OrthoDB" id="9805041at2"/>
<protein>
    <submittedName>
        <fullName evidence="2">GTP pyrophosphokinase / guanosine-3',5'-bis(Diphosphate) 3'-pyrophosphohydrolase</fullName>
        <ecNumber evidence="2">2.7.6.5</ecNumber>
        <ecNumber evidence="2">3.1.7.2</ecNumber>
    </submittedName>
</protein>
<evidence type="ECO:0000313" key="2">
    <source>
        <dbReference type="EMBL" id="ABC77592.1"/>
    </source>
</evidence>
<keyword evidence="2" id="KW-0808">Transferase</keyword>
<dbReference type="PANTHER" id="PTHR21262">
    <property type="entry name" value="GUANOSINE-3',5'-BIS DIPHOSPHATE 3'-PYROPHOSPHOHYDROLASE"/>
    <property type="match status" value="1"/>
</dbReference>
<dbReference type="GO" id="GO:0015969">
    <property type="term" value="P:guanosine tetraphosphate metabolic process"/>
    <property type="evidence" value="ECO:0007669"/>
    <property type="project" value="InterPro"/>
</dbReference>
<dbReference type="EC" id="2.7.6.5" evidence="2"/>
<dbReference type="CDD" id="cd05399">
    <property type="entry name" value="NT_Rel-Spo_like"/>
    <property type="match status" value="1"/>
</dbReference>
<feature type="domain" description="RelA/SpoT" evidence="1">
    <location>
        <begin position="233"/>
        <end position="346"/>
    </location>
</feature>
<dbReference type="Proteomes" id="UP000001933">
    <property type="component" value="Chromosome"/>
</dbReference>
<dbReference type="HOGENOM" id="CLU_012300_0_2_7"/>
<dbReference type="GO" id="GO:0008728">
    <property type="term" value="F:GTP diphosphokinase activity"/>
    <property type="evidence" value="ECO:0007669"/>
    <property type="project" value="UniProtKB-EC"/>
</dbReference>
<dbReference type="SUPFAM" id="SSF54285">
    <property type="entry name" value="MoaD/ThiS"/>
    <property type="match status" value="1"/>
</dbReference>
<dbReference type="eggNOG" id="COG0317">
    <property type="taxonomic scope" value="Bacteria"/>
</dbReference>
<dbReference type="SUPFAM" id="SSF81301">
    <property type="entry name" value="Nucleotidyltransferase"/>
    <property type="match status" value="1"/>
</dbReference>
<dbReference type="InterPro" id="IPR043519">
    <property type="entry name" value="NT_sf"/>
</dbReference>
<dbReference type="SMART" id="SM00954">
    <property type="entry name" value="RelA_SpoT"/>
    <property type="match status" value="1"/>
</dbReference>
<dbReference type="InterPro" id="IPR016155">
    <property type="entry name" value="Mopterin_synth/thiamin_S_b"/>
</dbReference>
<dbReference type="GO" id="GO:0008893">
    <property type="term" value="F:guanosine-3',5'-bis(diphosphate) 3'-diphosphatase activity"/>
    <property type="evidence" value="ECO:0007669"/>
    <property type="project" value="UniProtKB-EC"/>
</dbReference>
<organism evidence="2 3">
    <name type="scientific">Syntrophus aciditrophicus (strain SB)</name>
    <dbReference type="NCBI Taxonomy" id="56780"/>
    <lineage>
        <taxon>Bacteria</taxon>
        <taxon>Pseudomonadati</taxon>
        <taxon>Thermodesulfobacteriota</taxon>
        <taxon>Syntrophia</taxon>
        <taxon>Syntrophales</taxon>
        <taxon>Syntrophaceae</taxon>
        <taxon>Syntrophus</taxon>
    </lineage>
</organism>
<dbReference type="InParanoid" id="Q2LU33"/>
<name>Q2LU33_SYNAS</name>
<proteinExistence type="predicted"/>
<keyword evidence="2" id="KW-0378">Hydrolase</keyword>
<dbReference type="AlphaFoldDB" id="Q2LU33"/>
<dbReference type="Gene3D" id="3.10.20.30">
    <property type="match status" value="1"/>
</dbReference>
<sequence length="501" mass="56391">MGRDTQVLACGSLFIEKIENTYTAKDANLLKKAYAFSRQRESDCDSSSFKAAELLIEQGADGETVACALVAPHFWQGRVKPEEIREHVSQDVADTLAYLKQPFSLRIDTEIHRRKDINALLVSMSETPRAAILLIVFRLIELETTLESQGKNPCHMAQETLHFYVPIADRLSLGEMRRRLEDVCFRILHPFQYEKLKQDVTPIQSEDEKCLEILIEGVKRLLDKNRIHAEVHGRAKSLYSIHLKMTLKGTALEDIMDRIGLRIIVSSVPECYAVLGLLHTHFKPIPGTFDDYIGLPKDNGYQSLHTCVYPMREVTHKPIEFQVRTELMHMEAEHGSAAHWLYKSAVAMGKDSLKNQWLKGLVRRHDQAKSTDAFIELLRRQVCEDHMVVFGKGGRITRLPDKATVLEYLDAANFFASRSSVVKVNGKLASLDQTLRDGDSIEIVDCEDSASPGTVVDDMGDIIGQHKASPMNTEGCKVWATAQGSILRHKEENSHASTEGP</sequence>
<gene>
    <name evidence="2" type="ORF">SYN_01901</name>
</gene>
<dbReference type="EMBL" id="CP000252">
    <property type="protein sequence ID" value="ABC77592.1"/>
    <property type="molecule type" value="Genomic_DNA"/>
</dbReference>
<evidence type="ECO:0000313" key="3">
    <source>
        <dbReference type="Proteomes" id="UP000001933"/>
    </source>
</evidence>
<dbReference type="PANTHER" id="PTHR21262:SF31">
    <property type="entry name" value="GTP PYROPHOSPHOKINASE"/>
    <property type="match status" value="1"/>
</dbReference>
<dbReference type="RefSeq" id="WP_011417614.1">
    <property type="nucleotide sequence ID" value="NC_007759.1"/>
</dbReference>
<dbReference type="SUPFAM" id="SSF109604">
    <property type="entry name" value="HD-domain/PDEase-like"/>
    <property type="match status" value="1"/>
</dbReference>